<dbReference type="GO" id="GO:0003677">
    <property type="term" value="F:DNA binding"/>
    <property type="evidence" value="ECO:0007669"/>
    <property type="project" value="InterPro"/>
</dbReference>
<dbReference type="Gene3D" id="1.10.260.40">
    <property type="entry name" value="lambda repressor-like DNA-binding domains"/>
    <property type="match status" value="1"/>
</dbReference>
<gene>
    <name evidence="1" type="ORF">CN984_12690</name>
</gene>
<dbReference type="SUPFAM" id="SSF47413">
    <property type="entry name" value="lambda repressor-like DNA-binding domains"/>
    <property type="match status" value="1"/>
</dbReference>
<organism evidence="1 2">
    <name type="scientific">Bacillus cereus</name>
    <dbReference type="NCBI Taxonomy" id="1396"/>
    <lineage>
        <taxon>Bacteria</taxon>
        <taxon>Bacillati</taxon>
        <taxon>Bacillota</taxon>
        <taxon>Bacilli</taxon>
        <taxon>Bacillales</taxon>
        <taxon>Bacillaceae</taxon>
        <taxon>Bacillus</taxon>
        <taxon>Bacillus cereus group</taxon>
    </lineage>
</organism>
<dbReference type="PROSITE" id="PS50943">
    <property type="entry name" value="HTH_CROC1"/>
    <property type="match status" value="1"/>
</dbReference>
<dbReference type="EMBL" id="NUIL01000015">
    <property type="protein sequence ID" value="PGO29275.1"/>
    <property type="molecule type" value="Genomic_DNA"/>
</dbReference>
<dbReference type="CDD" id="cd00093">
    <property type="entry name" value="HTH_XRE"/>
    <property type="match status" value="1"/>
</dbReference>
<protein>
    <submittedName>
        <fullName evidence="1">Uncharacterized protein</fullName>
    </submittedName>
</protein>
<evidence type="ECO:0000313" key="1">
    <source>
        <dbReference type="EMBL" id="PGO29275.1"/>
    </source>
</evidence>
<dbReference type="SMART" id="SM00530">
    <property type="entry name" value="HTH_XRE"/>
    <property type="match status" value="1"/>
</dbReference>
<comment type="caution">
    <text evidence="1">The sequence shown here is derived from an EMBL/GenBank/DDBJ whole genome shotgun (WGS) entry which is preliminary data.</text>
</comment>
<dbReference type="RefSeq" id="WP_097883449.1">
    <property type="nucleotide sequence ID" value="NZ_NUIL01000015.1"/>
</dbReference>
<name>A0A2A7FNX1_BACCE</name>
<dbReference type="InterPro" id="IPR010982">
    <property type="entry name" value="Lambda_DNA-bd_dom_sf"/>
</dbReference>
<reference evidence="1 2" key="1">
    <citation type="submission" date="2017-09" db="EMBL/GenBank/DDBJ databases">
        <title>Large-scale bioinformatics analysis of Bacillus genomes uncovers conserved roles of natural products in bacterial physiology.</title>
        <authorList>
            <consortium name="Agbiome Team Llc"/>
            <person name="Bleich R.M."/>
            <person name="Grubbs K.J."/>
            <person name="Santa Maria K.C."/>
            <person name="Allen S.E."/>
            <person name="Farag S."/>
            <person name="Shank E.A."/>
            <person name="Bowers A."/>
        </authorList>
    </citation>
    <scope>NUCLEOTIDE SEQUENCE [LARGE SCALE GENOMIC DNA]</scope>
    <source>
        <strain evidence="1 2">AFS050027</strain>
    </source>
</reference>
<evidence type="ECO:0000313" key="2">
    <source>
        <dbReference type="Proteomes" id="UP000223777"/>
    </source>
</evidence>
<dbReference type="Proteomes" id="UP000223777">
    <property type="component" value="Unassembled WGS sequence"/>
</dbReference>
<dbReference type="Pfam" id="PF01381">
    <property type="entry name" value="HTH_3"/>
    <property type="match status" value="1"/>
</dbReference>
<proteinExistence type="predicted"/>
<accession>A0A2A7FNX1</accession>
<sequence length="123" mass="14181">MTKRNVGVLLRLKRQEKKYTLEMTAKAVGVSINYIAKLEKGENSNPSDEIIVKLAETLDLYEDELFRSFGKIPLSARQALEQHPTLSEAISQINSDTELSEDKKEEFLKKIIYWYKKIADDDD</sequence>
<dbReference type="AlphaFoldDB" id="A0A2A7FNX1"/>
<dbReference type="InterPro" id="IPR001387">
    <property type="entry name" value="Cro/C1-type_HTH"/>
</dbReference>